<keyword evidence="1" id="KW-0812">Transmembrane</keyword>
<evidence type="ECO:0000256" key="1">
    <source>
        <dbReference type="SAM" id="Phobius"/>
    </source>
</evidence>
<dbReference type="PANTHER" id="PTHR36020:SF1">
    <property type="entry name" value="TRANSMEMBRANE PROTEIN"/>
    <property type="match status" value="1"/>
</dbReference>
<protein>
    <recommendedName>
        <fullName evidence="4">Transmembrane protein</fullName>
    </recommendedName>
</protein>
<reference evidence="2 3" key="1">
    <citation type="journal article" date="2024" name="Plant J.">
        <title>Genome sequences and population genomics reveal climatic adaptation and genomic divergence between two closely related sweetgum species.</title>
        <authorList>
            <person name="Xu W.Q."/>
            <person name="Ren C.Q."/>
            <person name="Zhang X.Y."/>
            <person name="Comes H.P."/>
            <person name="Liu X.H."/>
            <person name="Li Y.G."/>
            <person name="Kettle C.J."/>
            <person name="Jalonen R."/>
            <person name="Gaisberger H."/>
            <person name="Ma Y.Z."/>
            <person name="Qiu Y.X."/>
        </authorList>
    </citation>
    <scope>NUCLEOTIDE SEQUENCE [LARGE SCALE GENOMIC DNA]</scope>
    <source>
        <strain evidence="2">Hangzhou</strain>
    </source>
</reference>
<dbReference type="Proteomes" id="UP001415857">
    <property type="component" value="Unassembled WGS sequence"/>
</dbReference>
<accession>A0AAP0X3C9</accession>
<keyword evidence="1" id="KW-0472">Membrane</keyword>
<evidence type="ECO:0000313" key="3">
    <source>
        <dbReference type="Proteomes" id="UP001415857"/>
    </source>
</evidence>
<proteinExistence type="predicted"/>
<gene>
    <name evidence="2" type="ORF">L1049_016422</name>
</gene>
<sequence length="457" mass="48877">MVSSVGDNPSGKPDMGNRFQGLVNSLLPQKVGSVVSQSSKRFRITTDIQSQMVKSLSLYLDVSASNLRPLSSVPEVRGLENFRPSSNYEVPSFAHSIYPLLADLHDLFVDLPSIGRALAQAQKMLLDVNRGENVDTQLLYEVYTFRIAVEGLRIALNNAGRLAIDKSGNSDVVKTDFSELPVEDKSHALLAQALRSQTKKFKTIVAVVDASGLAGLRKHWNTPLPPEVKDLVGKLVTNCQGDEEVSNHADRKRLLTSKPVVAVGAGATAVLGASSLSKVVPASTFMKVVTLKVPASLKLILTQTQKAVALAFSKTLGPSKVVASSGAKASSALKATASAEKMRAVAHSFIASAEKTSFSAMRTAFYEIMRKRRVRPIGFLPVATFGCSIATCAGLLAYGDGIECAVESLPSAPSIASLGRGIRSLHLASQTARQADSTPIQKSIESLMYRIKKIKVQ</sequence>
<comment type="caution">
    <text evidence="2">The sequence shown here is derived from an EMBL/GenBank/DDBJ whole genome shotgun (WGS) entry which is preliminary data.</text>
</comment>
<dbReference type="PANTHER" id="PTHR36020">
    <property type="entry name" value="TRANSMEMBRANE PROTEIN"/>
    <property type="match status" value="1"/>
</dbReference>
<dbReference type="EMBL" id="JBBPBK010000003">
    <property type="protein sequence ID" value="KAK9287977.1"/>
    <property type="molecule type" value="Genomic_DNA"/>
</dbReference>
<organism evidence="2 3">
    <name type="scientific">Liquidambar formosana</name>
    <name type="common">Formosan gum</name>
    <dbReference type="NCBI Taxonomy" id="63359"/>
    <lineage>
        <taxon>Eukaryota</taxon>
        <taxon>Viridiplantae</taxon>
        <taxon>Streptophyta</taxon>
        <taxon>Embryophyta</taxon>
        <taxon>Tracheophyta</taxon>
        <taxon>Spermatophyta</taxon>
        <taxon>Magnoliopsida</taxon>
        <taxon>eudicotyledons</taxon>
        <taxon>Gunneridae</taxon>
        <taxon>Pentapetalae</taxon>
        <taxon>Saxifragales</taxon>
        <taxon>Altingiaceae</taxon>
        <taxon>Liquidambar</taxon>
    </lineage>
</organism>
<evidence type="ECO:0000313" key="2">
    <source>
        <dbReference type="EMBL" id="KAK9287977.1"/>
    </source>
</evidence>
<evidence type="ECO:0008006" key="4">
    <source>
        <dbReference type="Google" id="ProtNLM"/>
    </source>
</evidence>
<keyword evidence="1" id="KW-1133">Transmembrane helix</keyword>
<feature type="transmembrane region" description="Helical" evidence="1">
    <location>
        <begin position="377"/>
        <end position="398"/>
    </location>
</feature>
<keyword evidence="3" id="KW-1185">Reference proteome</keyword>
<name>A0AAP0X3C9_LIQFO</name>
<dbReference type="AlphaFoldDB" id="A0AAP0X3C9"/>